<dbReference type="Gene3D" id="3.40.630.30">
    <property type="match status" value="1"/>
</dbReference>
<evidence type="ECO:0000256" key="2">
    <source>
        <dbReference type="ARBA" id="ARBA00023315"/>
    </source>
</evidence>
<dbReference type="STRING" id="173990.SAMN05660691_02312"/>
<gene>
    <name evidence="4" type="ORF">SAMN05660691_02312</name>
</gene>
<dbReference type="AlphaFoldDB" id="A0A1H6LZV7"/>
<dbReference type="PANTHER" id="PTHR43877:SF5">
    <property type="entry name" value="BLL8307 PROTEIN"/>
    <property type="match status" value="1"/>
</dbReference>
<keyword evidence="1 4" id="KW-0808">Transferase</keyword>
<dbReference type="Proteomes" id="UP000199371">
    <property type="component" value="Unassembled WGS sequence"/>
</dbReference>
<keyword evidence="2" id="KW-0012">Acyltransferase</keyword>
<dbReference type="CDD" id="cd04301">
    <property type="entry name" value="NAT_SF"/>
    <property type="match status" value="1"/>
</dbReference>
<evidence type="ECO:0000259" key="3">
    <source>
        <dbReference type="PROSITE" id="PS51186"/>
    </source>
</evidence>
<dbReference type="RefSeq" id="WP_245728323.1">
    <property type="nucleotide sequence ID" value="NZ_FNXF01000008.1"/>
</dbReference>
<dbReference type="SUPFAM" id="SSF55729">
    <property type="entry name" value="Acyl-CoA N-acyltransferases (Nat)"/>
    <property type="match status" value="1"/>
</dbReference>
<reference evidence="5" key="1">
    <citation type="submission" date="2016-10" db="EMBL/GenBank/DDBJ databases">
        <authorList>
            <person name="Varghese N."/>
            <person name="Submissions S."/>
        </authorList>
    </citation>
    <scope>NUCLEOTIDE SEQUENCE [LARGE SCALE GENOMIC DNA]</scope>
    <source>
        <strain evidence="5">DSM 17616</strain>
    </source>
</reference>
<dbReference type="PROSITE" id="PS51186">
    <property type="entry name" value="GNAT"/>
    <property type="match status" value="1"/>
</dbReference>
<sequence>MTMAINATMKIIPGRLDSPAVIQLLQGHLDDMYATSPPESVHALDISKLQAPGIRFWGAWRGDVLLGCVALKQHSSDMAEIKSMRTAPEARGQGIGRALLQFLLTEASQSGIKQLYLETGSMDFFLPARTLYQSAGFNYCGRFADYPDDPNSMFMTKTLE</sequence>
<dbReference type="InterPro" id="IPR000182">
    <property type="entry name" value="GNAT_dom"/>
</dbReference>
<keyword evidence="5" id="KW-1185">Reference proteome</keyword>
<proteinExistence type="predicted"/>
<name>A0A1H6LZV7_9GAMM</name>
<dbReference type="EMBL" id="FNXF01000008">
    <property type="protein sequence ID" value="SEH94427.1"/>
    <property type="molecule type" value="Genomic_DNA"/>
</dbReference>
<evidence type="ECO:0000256" key="1">
    <source>
        <dbReference type="ARBA" id="ARBA00022679"/>
    </source>
</evidence>
<dbReference type="GO" id="GO:0016747">
    <property type="term" value="F:acyltransferase activity, transferring groups other than amino-acyl groups"/>
    <property type="evidence" value="ECO:0007669"/>
    <property type="project" value="InterPro"/>
</dbReference>
<feature type="domain" description="N-acetyltransferase" evidence="3">
    <location>
        <begin position="9"/>
        <end position="160"/>
    </location>
</feature>
<dbReference type="PANTHER" id="PTHR43877">
    <property type="entry name" value="AMINOALKYLPHOSPHONATE N-ACETYLTRANSFERASE-RELATED-RELATED"/>
    <property type="match status" value="1"/>
</dbReference>
<evidence type="ECO:0000313" key="4">
    <source>
        <dbReference type="EMBL" id="SEH94427.1"/>
    </source>
</evidence>
<dbReference type="Pfam" id="PF00583">
    <property type="entry name" value="Acetyltransf_1"/>
    <property type="match status" value="1"/>
</dbReference>
<accession>A0A1H6LZV7</accession>
<organism evidence="4 5">
    <name type="scientific">Rheinheimera pacifica</name>
    <dbReference type="NCBI Taxonomy" id="173990"/>
    <lineage>
        <taxon>Bacteria</taxon>
        <taxon>Pseudomonadati</taxon>
        <taxon>Pseudomonadota</taxon>
        <taxon>Gammaproteobacteria</taxon>
        <taxon>Chromatiales</taxon>
        <taxon>Chromatiaceae</taxon>
        <taxon>Rheinheimera</taxon>
    </lineage>
</organism>
<dbReference type="InterPro" id="IPR050832">
    <property type="entry name" value="Bact_Acetyltransf"/>
</dbReference>
<protein>
    <submittedName>
        <fullName evidence="4">Putative acetyltransferase</fullName>
    </submittedName>
</protein>
<evidence type="ECO:0000313" key="5">
    <source>
        <dbReference type="Proteomes" id="UP000199371"/>
    </source>
</evidence>
<dbReference type="InterPro" id="IPR016181">
    <property type="entry name" value="Acyl_CoA_acyltransferase"/>
</dbReference>